<reference evidence="2 3" key="1">
    <citation type="submission" date="2018-11" db="EMBL/GenBank/DDBJ databases">
        <authorList>
            <consortium name="Pathogen Informatics"/>
        </authorList>
    </citation>
    <scope>NUCLEOTIDE SEQUENCE [LARGE SCALE GENOMIC DNA]</scope>
    <source>
        <strain>Denwood</strain>
        <strain evidence="3">Zambia</strain>
    </source>
</reference>
<protein>
    <submittedName>
        <fullName evidence="2">Uncharacterized protein</fullName>
    </submittedName>
</protein>
<gene>
    <name evidence="2" type="ORF">SMTD_LOCUS20581</name>
</gene>
<dbReference type="AlphaFoldDB" id="A0A183Q1U5"/>
<proteinExistence type="predicted"/>
<keyword evidence="3" id="KW-1185">Reference proteome</keyword>
<sequence length="91" mass="10271">MDSYSIIPKTECAHSGLFCSQKDSILYIYQIVAVIADEETKNKPSSTLNVSAPDGSHDSETEVFDESNYRDSILPENIWESIDDNQHLVQF</sequence>
<evidence type="ECO:0000313" key="3">
    <source>
        <dbReference type="Proteomes" id="UP000269396"/>
    </source>
</evidence>
<name>A0A183Q1U5_9TREM</name>
<evidence type="ECO:0000256" key="1">
    <source>
        <dbReference type="SAM" id="MobiDB-lite"/>
    </source>
</evidence>
<accession>A0A183Q1U5</accession>
<organism evidence="2 3">
    <name type="scientific">Schistosoma mattheei</name>
    <dbReference type="NCBI Taxonomy" id="31246"/>
    <lineage>
        <taxon>Eukaryota</taxon>
        <taxon>Metazoa</taxon>
        <taxon>Spiralia</taxon>
        <taxon>Lophotrochozoa</taxon>
        <taxon>Platyhelminthes</taxon>
        <taxon>Trematoda</taxon>
        <taxon>Digenea</taxon>
        <taxon>Strigeidida</taxon>
        <taxon>Schistosomatoidea</taxon>
        <taxon>Schistosomatidae</taxon>
        <taxon>Schistosoma</taxon>
    </lineage>
</organism>
<feature type="region of interest" description="Disordered" evidence="1">
    <location>
        <begin position="41"/>
        <end position="65"/>
    </location>
</feature>
<dbReference type="Proteomes" id="UP000269396">
    <property type="component" value="Unassembled WGS sequence"/>
</dbReference>
<evidence type="ECO:0000313" key="2">
    <source>
        <dbReference type="EMBL" id="VDP82854.1"/>
    </source>
</evidence>
<dbReference type="EMBL" id="UZAL01044815">
    <property type="protein sequence ID" value="VDP82854.1"/>
    <property type="molecule type" value="Genomic_DNA"/>
</dbReference>